<keyword evidence="4 8" id="KW-0812">Transmembrane</keyword>
<dbReference type="InterPro" id="IPR039426">
    <property type="entry name" value="TonB-dep_rcpt-like"/>
</dbReference>
<evidence type="ECO:0000256" key="1">
    <source>
        <dbReference type="ARBA" id="ARBA00004571"/>
    </source>
</evidence>
<dbReference type="InterPro" id="IPR036942">
    <property type="entry name" value="Beta-barrel_TonB_sf"/>
</dbReference>
<dbReference type="Pfam" id="PF13715">
    <property type="entry name" value="CarbopepD_reg_2"/>
    <property type="match status" value="1"/>
</dbReference>
<dbReference type="Gene3D" id="2.170.130.10">
    <property type="entry name" value="TonB-dependent receptor, plug domain"/>
    <property type="match status" value="1"/>
</dbReference>
<evidence type="ECO:0000256" key="4">
    <source>
        <dbReference type="ARBA" id="ARBA00022692"/>
    </source>
</evidence>
<dbReference type="FunFam" id="2.170.130.10:FF:000008">
    <property type="entry name" value="SusC/RagA family TonB-linked outer membrane protein"/>
    <property type="match status" value="1"/>
</dbReference>
<accession>A0A4Y9IN84</accession>
<evidence type="ECO:0000256" key="7">
    <source>
        <dbReference type="ARBA" id="ARBA00023237"/>
    </source>
</evidence>
<dbReference type="InterPro" id="IPR012910">
    <property type="entry name" value="Plug_dom"/>
</dbReference>
<dbReference type="SUPFAM" id="SSF56935">
    <property type="entry name" value="Porins"/>
    <property type="match status" value="1"/>
</dbReference>
<dbReference type="NCBIfam" id="TIGR04057">
    <property type="entry name" value="SusC_RagA_signa"/>
    <property type="match status" value="1"/>
</dbReference>
<evidence type="ECO:0000256" key="5">
    <source>
        <dbReference type="ARBA" id="ARBA00023077"/>
    </source>
</evidence>
<dbReference type="EMBL" id="SPPK01000002">
    <property type="protein sequence ID" value="TFU89960.1"/>
    <property type="molecule type" value="Genomic_DNA"/>
</dbReference>
<evidence type="ECO:0000256" key="10">
    <source>
        <dbReference type="SAM" id="SignalP"/>
    </source>
</evidence>
<evidence type="ECO:0000256" key="6">
    <source>
        <dbReference type="ARBA" id="ARBA00023136"/>
    </source>
</evidence>
<dbReference type="InterPro" id="IPR000531">
    <property type="entry name" value="Beta-barrel_TonB"/>
</dbReference>
<protein>
    <submittedName>
        <fullName evidence="13">TonB-dependent receptor</fullName>
    </submittedName>
</protein>
<name>A0A4Y9IN84_9BACT</name>
<evidence type="ECO:0000256" key="2">
    <source>
        <dbReference type="ARBA" id="ARBA00022448"/>
    </source>
</evidence>
<feature type="domain" description="TonB-dependent receptor-like beta-barrel" evidence="11">
    <location>
        <begin position="418"/>
        <end position="1015"/>
    </location>
</feature>
<dbReference type="RefSeq" id="WP_135104945.1">
    <property type="nucleotide sequence ID" value="NZ_JADGKW010000002.1"/>
</dbReference>
<keyword evidence="10" id="KW-0732">Signal</keyword>
<reference evidence="13 14" key="1">
    <citation type="submission" date="2019-03" db="EMBL/GenBank/DDBJ databases">
        <title>Diversity of the mouse oral microbiome.</title>
        <authorList>
            <person name="Joseph S."/>
            <person name="Aduse-Opoku J."/>
            <person name="Curtis M."/>
            <person name="Wade W."/>
            <person name="Hashim A."/>
        </authorList>
    </citation>
    <scope>NUCLEOTIDE SEQUENCE [LARGE SCALE GENOMIC DNA]</scope>
    <source>
        <strain evidence="13 14">P11</strain>
    </source>
</reference>
<dbReference type="InterPro" id="IPR008969">
    <property type="entry name" value="CarboxyPept-like_regulatory"/>
</dbReference>
<keyword evidence="5 9" id="KW-0798">TonB box</keyword>
<dbReference type="Proteomes" id="UP000298285">
    <property type="component" value="Unassembled WGS sequence"/>
</dbReference>
<dbReference type="NCBIfam" id="TIGR04056">
    <property type="entry name" value="OMP_RagA_SusC"/>
    <property type="match status" value="1"/>
</dbReference>
<keyword evidence="7 8" id="KW-0998">Cell outer membrane</keyword>
<evidence type="ECO:0000259" key="12">
    <source>
        <dbReference type="Pfam" id="PF07715"/>
    </source>
</evidence>
<proteinExistence type="inferred from homology"/>
<dbReference type="InterPro" id="IPR023997">
    <property type="entry name" value="TonB-dep_OMP_SusC/RagA_CS"/>
</dbReference>
<gene>
    <name evidence="13" type="ORF">E4T88_08060</name>
</gene>
<organism evidence="13 14">
    <name type="scientific">Dysgonomonas mossii</name>
    <dbReference type="NCBI Taxonomy" id="163665"/>
    <lineage>
        <taxon>Bacteria</taxon>
        <taxon>Pseudomonadati</taxon>
        <taxon>Bacteroidota</taxon>
        <taxon>Bacteroidia</taxon>
        <taxon>Bacteroidales</taxon>
        <taxon>Dysgonomonadaceae</taxon>
        <taxon>Dysgonomonas</taxon>
    </lineage>
</organism>
<sequence>MRKILFLLLLICMVPCAMYAQNYQISGKVTDAKDGSPMPGVTVQTQTKVGVMTDFDGNYTIKANKGDVLTYSFIGMTPQSVKVESDKPINVALQEDNVALEEVVVVGYGTMKKSDLTGSVSSLSADRLKESVITNLDQALQGRVAGVQVASNSGAPGAATSIRIRGASSINLTNEPLYVIDGVPMSGAGSSTVGFSWSGGSNGQNVVNPLSAIAPSDILSIDVLKDASAAAIYGSAGANGVVIVTTKRGNKGRTNITYDGSISLQSPIDKLDMMNLRQYGTYQQQLYNEGFLPNVDQAYLDPSLLGKGTNWQDAVMDNAWMQNHSLSLNGGTDKTQYLASISYTNQDGILLNSDFERFTGRVNVDNEFNKYIKVGASLSYSRTDESIINNDGINGVVMQAALMSPAVPVYDFDGNYAGPETVNGSSIYNPVALTKDQINTLRRERVIANIYGQFTLNQYLNFRSEVGIDGSNSTNKGFKPSYEYGQLKNTNVMIMQNEAHSLYWNWMNYATYNQTFDKHSINLMAGTEASKSSWESLQLQKDQLSSNDIHVIGSDGKFVASNGTKDSSAKVSVFGRANYNFDNRYLLTATLRADGSSRFGVNHRWGYFPSFAAAWRISSEKFMEETQNWLSNLKLRLGYGMNGNDGLPTYRYGSTMQAFQTVFGTAYRMSNNANPDLKWEASVQYNGGIDLGLFNNRVNLTVDTYYKTTKDLLLQPSVSPVLGGLGWTDIQTPWMNIGKVENRGLDISLNTHNIAGKDFNWTSALSFSLNRNKVKELDDLGTPSYGRLDWYAAFQSVSMISVGQPIGVFYGYKTDGLYKDAEDLRNSAKPEGVEIHRTTGAWVGDVKFKDISGPNGVPDGIINEYDQTVIGDPNPDFTFGFSNTFNYKDWELGIGLTGSVGADILNYVRVKTEGVMSQWDNQSTTVLNRAQLGYVNGNKYDVANVDNSYIINPNATLPRWSGNDINGNNRMSDRWIEDGSYLRIQNISLAYNLPKIWLKKTGISNCKLYFNVQNVYTFTGYSGLDPEIGSYNQQAGLSNVDMGRYPSPRVFTLGANVTF</sequence>
<keyword evidence="13" id="KW-0675">Receptor</keyword>
<dbReference type="Gene3D" id="2.60.40.1120">
    <property type="entry name" value="Carboxypeptidase-like, regulatory domain"/>
    <property type="match status" value="1"/>
</dbReference>
<feature type="signal peptide" evidence="10">
    <location>
        <begin position="1"/>
        <end position="20"/>
    </location>
</feature>
<dbReference type="SUPFAM" id="SSF49464">
    <property type="entry name" value="Carboxypeptidase regulatory domain-like"/>
    <property type="match status" value="1"/>
</dbReference>
<evidence type="ECO:0000256" key="8">
    <source>
        <dbReference type="PROSITE-ProRule" id="PRU01360"/>
    </source>
</evidence>
<evidence type="ECO:0000256" key="3">
    <source>
        <dbReference type="ARBA" id="ARBA00022452"/>
    </source>
</evidence>
<comment type="subcellular location">
    <subcellularLocation>
        <location evidence="1 8">Cell outer membrane</location>
        <topology evidence="1 8">Multi-pass membrane protein</topology>
    </subcellularLocation>
</comment>
<dbReference type="Pfam" id="PF00593">
    <property type="entry name" value="TonB_dep_Rec_b-barrel"/>
    <property type="match status" value="1"/>
</dbReference>
<evidence type="ECO:0000259" key="11">
    <source>
        <dbReference type="Pfam" id="PF00593"/>
    </source>
</evidence>
<keyword evidence="2 8" id="KW-0813">Transport</keyword>
<comment type="similarity">
    <text evidence="8 9">Belongs to the TonB-dependent receptor family.</text>
</comment>
<dbReference type="PROSITE" id="PS52016">
    <property type="entry name" value="TONB_DEPENDENT_REC_3"/>
    <property type="match status" value="1"/>
</dbReference>
<feature type="domain" description="TonB-dependent receptor plug" evidence="12">
    <location>
        <begin position="113"/>
        <end position="241"/>
    </location>
</feature>
<dbReference type="OrthoDB" id="9768177at2"/>
<evidence type="ECO:0000313" key="14">
    <source>
        <dbReference type="Proteomes" id="UP000298285"/>
    </source>
</evidence>
<evidence type="ECO:0000313" key="13">
    <source>
        <dbReference type="EMBL" id="TFU89960.1"/>
    </source>
</evidence>
<dbReference type="InterPro" id="IPR037066">
    <property type="entry name" value="Plug_dom_sf"/>
</dbReference>
<keyword evidence="6 8" id="KW-0472">Membrane</keyword>
<dbReference type="GO" id="GO:0009279">
    <property type="term" value="C:cell outer membrane"/>
    <property type="evidence" value="ECO:0007669"/>
    <property type="project" value="UniProtKB-SubCell"/>
</dbReference>
<feature type="chain" id="PRO_5021212625" evidence="10">
    <location>
        <begin position="21"/>
        <end position="1059"/>
    </location>
</feature>
<evidence type="ECO:0000256" key="9">
    <source>
        <dbReference type="RuleBase" id="RU003357"/>
    </source>
</evidence>
<dbReference type="Gene3D" id="2.40.170.20">
    <property type="entry name" value="TonB-dependent receptor, beta-barrel domain"/>
    <property type="match status" value="1"/>
</dbReference>
<dbReference type="Pfam" id="PF07715">
    <property type="entry name" value="Plug"/>
    <property type="match status" value="1"/>
</dbReference>
<keyword evidence="3 8" id="KW-1134">Transmembrane beta strand</keyword>
<dbReference type="InterPro" id="IPR023996">
    <property type="entry name" value="TonB-dep_OMP_SusC/RagA"/>
</dbReference>
<dbReference type="AlphaFoldDB" id="A0A4Y9IN84"/>
<comment type="caution">
    <text evidence="13">The sequence shown here is derived from an EMBL/GenBank/DDBJ whole genome shotgun (WGS) entry which is preliminary data.</text>
</comment>